<organism evidence="2 3">
    <name type="scientific">Pleurodeles waltl</name>
    <name type="common">Iberian ribbed newt</name>
    <dbReference type="NCBI Taxonomy" id="8319"/>
    <lineage>
        <taxon>Eukaryota</taxon>
        <taxon>Metazoa</taxon>
        <taxon>Chordata</taxon>
        <taxon>Craniata</taxon>
        <taxon>Vertebrata</taxon>
        <taxon>Euteleostomi</taxon>
        <taxon>Amphibia</taxon>
        <taxon>Batrachia</taxon>
        <taxon>Caudata</taxon>
        <taxon>Salamandroidea</taxon>
        <taxon>Salamandridae</taxon>
        <taxon>Pleurodelinae</taxon>
        <taxon>Pleurodeles</taxon>
    </lineage>
</organism>
<evidence type="ECO:0000313" key="3">
    <source>
        <dbReference type="Proteomes" id="UP001066276"/>
    </source>
</evidence>
<dbReference type="AlphaFoldDB" id="A0AAV7Q1A9"/>
<dbReference type="EMBL" id="JANPWB010000011">
    <property type="protein sequence ID" value="KAJ1132513.1"/>
    <property type="molecule type" value="Genomic_DNA"/>
</dbReference>
<protein>
    <submittedName>
        <fullName evidence="2">Uncharacterized protein</fullName>
    </submittedName>
</protein>
<reference evidence="2" key="1">
    <citation type="journal article" date="2022" name="bioRxiv">
        <title>Sequencing and chromosome-scale assembly of the giantPleurodeles waltlgenome.</title>
        <authorList>
            <person name="Brown T."/>
            <person name="Elewa A."/>
            <person name="Iarovenko S."/>
            <person name="Subramanian E."/>
            <person name="Araus A.J."/>
            <person name="Petzold A."/>
            <person name="Susuki M."/>
            <person name="Suzuki K.-i.T."/>
            <person name="Hayashi T."/>
            <person name="Toyoda A."/>
            <person name="Oliveira C."/>
            <person name="Osipova E."/>
            <person name="Leigh N.D."/>
            <person name="Simon A."/>
            <person name="Yun M.H."/>
        </authorList>
    </citation>
    <scope>NUCLEOTIDE SEQUENCE</scope>
    <source>
        <strain evidence="2">20211129_DDA</strain>
        <tissue evidence="2">Liver</tissue>
    </source>
</reference>
<evidence type="ECO:0000313" key="2">
    <source>
        <dbReference type="EMBL" id="KAJ1132513.1"/>
    </source>
</evidence>
<gene>
    <name evidence="2" type="ORF">NDU88_010822</name>
</gene>
<comment type="caution">
    <text evidence="2">The sequence shown here is derived from an EMBL/GenBank/DDBJ whole genome shotgun (WGS) entry which is preliminary data.</text>
</comment>
<feature type="region of interest" description="Disordered" evidence="1">
    <location>
        <begin position="1"/>
        <end position="32"/>
    </location>
</feature>
<dbReference type="Proteomes" id="UP001066276">
    <property type="component" value="Chromosome 7"/>
</dbReference>
<sequence>MKKAHRRSPKGGLGEYLVFAEPKDPPSEAQLSTLPEDYATLTSEWEPHREAWWLQYPTLEPQTTAALAHSLPWAPEQPEAQPQPVITELIQFTSYK</sequence>
<name>A0AAV7Q1A9_PLEWA</name>
<keyword evidence="3" id="KW-1185">Reference proteome</keyword>
<evidence type="ECO:0000256" key="1">
    <source>
        <dbReference type="SAM" id="MobiDB-lite"/>
    </source>
</evidence>
<accession>A0AAV7Q1A9</accession>
<proteinExistence type="predicted"/>